<feature type="transmembrane region" description="Helical" evidence="6">
    <location>
        <begin position="200"/>
        <end position="219"/>
    </location>
</feature>
<keyword evidence="2 6" id="KW-0812">Transmembrane</keyword>
<dbReference type="EMBL" id="DYWO01000454">
    <property type="protein sequence ID" value="HJF51109.1"/>
    <property type="molecule type" value="Genomic_DNA"/>
</dbReference>
<organism evidence="8 9">
    <name type="scientific">Brachybacterium paraconglomeratum</name>
    <dbReference type="NCBI Taxonomy" id="173362"/>
    <lineage>
        <taxon>Bacteria</taxon>
        <taxon>Bacillati</taxon>
        <taxon>Actinomycetota</taxon>
        <taxon>Actinomycetes</taxon>
        <taxon>Micrococcales</taxon>
        <taxon>Dermabacteraceae</taxon>
        <taxon>Brachybacterium</taxon>
    </lineage>
</organism>
<dbReference type="Pfam" id="PF07690">
    <property type="entry name" value="MFS_1"/>
    <property type="match status" value="1"/>
</dbReference>
<feature type="domain" description="Major facilitator superfamily (MFS) profile" evidence="7">
    <location>
        <begin position="246"/>
        <end position="449"/>
    </location>
</feature>
<feature type="transmembrane region" description="Helical" evidence="6">
    <location>
        <begin position="247"/>
        <end position="271"/>
    </location>
</feature>
<evidence type="ECO:0000256" key="2">
    <source>
        <dbReference type="ARBA" id="ARBA00022692"/>
    </source>
</evidence>
<feature type="region of interest" description="Disordered" evidence="5">
    <location>
        <begin position="1"/>
        <end position="27"/>
    </location>
</feature>
<evidence type="ECO:0000313" key="8">
    <source>
        <dbReference type="EMBL" id="HJF51109.1"/>
    </source>
</evidence>
<protein>
    <submittedName>
        <fullName evidence="8">MFS transporter</fullName>
    </submittedName>
</protein>
<reference evidence="8" key="2">
    <citation type="submission" date="2021-09" db="EMBL/GenBank/DDBJ databases">
        <authorList>
            <person name="Gilroy R."/>
        </authorList>
    </citation>
    <scope>NUCLEOTIDE SEQUENCE</scope>
    <source>
        <strain evidence="8">1647</strain>
    </source>
</reference>
<accession>A0A921GRS6</accession>
<dbReference type="InterPro" id="IPR011701">
    <property type="entry name" value="MFS"/>
</dbReference>
<feature type="transmembrane region" description="Helical" evidence="6">
    <location>
        <begin position="101"/>
        <end position="121"/>
    </location>
</feature>
<dbReference type="GO" id="GO:0005886">
    <property type="term" value="C:plasma membrane"/>
    <property type="evidence" value="ECO:0007669"/>
    <property type="project" value="UniProtKB-SubCell"/>
</dbReference>
<feature type="transmembrane region" description="Helical" evidence="6">
    <location>
        <begin position="369"/>
        <end position="387"/>
    </location>
</feature>
<feature type="transmembrane region" description="Helical" evidence="6">
    <location>
        <begin position="399"/>
        <end position="421"/>
    </location>
</feature>
<dbReference type="InterPro" id="IPR036259">
    <property type="entry name" value="MFS_trans_sf"/>
</dbReference>
<comment type="subcellular location">
    <subcellularLocation>
        <location evidence="1">Cell membrane</location>
        <topology evidence="1">Multi-pass membrane protein</topology>
    </subcellularLocation>
</comment>
<feature type="transmembrane region" description="Helical" evidence="6">
    <location>
        <begin position="283"/>
        <end position="302"/>
    </location>
</feature>
<evidence type="ECO:0000256" key="4">
    <source>
        <dbReference type="ARBA" id="ARBA00023136"/>
    </source>
</evidence>
<dbReference type="SUPFAM" id="SSF103473">
    <property type="entry name" value="MFS general substrate transporter"/>
    <property type="match status" value="1"/>
</dbReference>
<dbReference type="InterPro" id="IPR020846">
    <property type="entry name" value="MFS_dom"/>
</dbReference>
<proteinExistence type="predicted"/>
<sequence>MTTPHTAPQPRSDDAQPVDGPALGTPAPTTLRREAGTAYFPIAFIARFPFAMMIVGTLTLVVAARDSIALGGLNSAVLGLGSALVGPLLGAAADRFGQRRVILVAGIVNSLALMGLAWVAFSPLPDVAVLAVSFVIGASSPQIGPFSRTRLVHLILTRLPVARRAKSLNATMGYESAADETAFVFGPVVVGLLATTMSPAAPMIGAALLTLVFVTAFALHPTARASAPSSESPTEQAPAAELRTARVLVLVAGALGVGLFFGTVLTSLTAFLDTRGAGDSAGLVYGVMGVGSTILALSISLFPERFRRSHRWLVFSALMLASMITFGLAGGLWGLVGAMAVAGIGIGPTIVTIYSLAADRAPQGRSATLMSMLGSATIVGQSATSALTGAVADCVGAEAAMWLPTGAAAFVVLAALVNASLGDPRAATPSEPTVEERASALEELPAEHL</sequence>
<dbReference type="AlphaFoldDB" id="A0A921GRS6"/>
<evidence type="ECO:0000256" key="3">
    <source>
        <dbReference type="ARBA" id="ARBA00022989"/>
    </source>
</evidence>
<name>A0A921GRS6_9MICO</name>
<evidence type="ECO:0000313" key="9">
    <source>
        <dbReference type="Proteomes" id="UP000775129"/>
    </source>
</evidence>
<evidence type="ECO:0000256" key="1">
    <source>
        <dbReference type="ARBA" id="ARBA00004651"/>
    </source>
</evidence>
<dbReference type="PANTHER" id="PTHR23542">
    <property type="match status" value="1"/>
</dbReference>
<dbReference type="GO" id="GO:0022857">
    <property type="term" value="F:transmembrane transporter activity"/>
    <property type="evidence" value="ECO:0007669"/>
    <property type="project" value="InterPro"/>
</dbReference>
<dbReference type="PROSITE" id="PS50850">
    <property type="entry name" value="MFS"/>
    <property type="match status" value="1"/>
</dbReference>
<feature type="transmembrane region" description="Helical" evidence="6">
    <location>
        <begin position="314"/>
        <end position="333"/>
    </location>
</feature>
<feature type="transmembrane region" description="Helical" evidence="6">
    <location>
        <begin position="339"/>
        <end position="357"/>
    </location>
</feature>
<evidence type="ECO:0000259" key="7">
    <source>
        <dbReference type="PROSITE" id="PS50850"/>
    </source>
</evidence>
<comment type="caution">
    <text evidence="8">The sequence shown here is derived from an EMBL/GenBank/DDBJ whole genome shotgun (WGS) entry which is preliminary data.</text>
</comment>
<feature type="region of interest" description="Disordered" evidence="5">
    <location>
        <begin position="424"/>
        <end position="449"/>
    </location>
</feature>
<dbReference type="PANTHER" id="PTHR23542:SF1">
    <property type="entry name" value="MAJOR FACILITATOR SUPERFAMILY (MFS) PROFILE DOMAIN-CONTAINING PROTEIN"/>
    <property type="match status" value="1"/>
</dbReference>
<keyword evidence="3 6" id="KW-1133">Transmembrane helix</keyword>
<dbReference type="Gene3D" id="1.20.1250.20">
    <property type="entry name" value="MFS general substrate transporter like domains"/>
    <property type="match status" value="1"/>
</dbReference>
<gene>
    <name evidence="8" type="ORF">K8W24_15195</name>
</gene>
<feature type="transmembrane region" description="Helical" evidence="6">
    <location>
        <begin position="68"/>
        <end position="89"/>
    </location>
</feature>
<evidence type="ECO:0000256" key="5">
    <source>
        <dbReference type="SAM" id="MobiDB-lite"/>
    </source>
</evidence>
<feature type="transmembrane region" description="Helical" evidence="6">
    <location>
        <begin position="38"/>
        <end position="62"/>
    </location>
</feature>
<reference evidence="8" key="1">
    <citation type="journal article" date="2021" name="PeerJ">
        <title>Extensive microbial diversity within the chicken gut microbiome revealed by metagenomics and culture.</title>
        <authorList>
            <person name="Gilroy R."/>
            <person name="Ravi A."/>
            <person name="Getino M."/>
            <person name="Pursley I."/>
            <person name="Horton D.L."/>
            <person name="Alikhan N.F."/>
            <person name="Baker D."/>
            <person name="Gharbi K."/>
            <person name="Hall N."/>
            <person name="Watson M."/>
            <person name="Adriaenssens E.M."/>
            <person name="Foster-Nyarko E."/>
            <person name="Jarju S."/>
            <person name="Secka A."/>
            <person name="Antonio M."/>
            <person name="Oren A."/>
            <person name="Chaudhuri R.R."/>
            <person name="La Ragione R."/>
            <person name="Hildebrand F."/>
            <person name="Pallen M.J."/>
        </authorList>
    </citation>
    <scope>NUCLEOTIDE SEQUENCE</scope>
    <source>
        <strain evidence="8">1647</strain>
    </source>
</reference>
<keyword evidence="4 6" id="KW-0472">Membrane</keyword>
<feature type="compositionally biased region" description="Basic and acidic residues" evidence="5">
    <location>
        <begin position="434"/>
        <end position="449"/>
    </location>
</feature>
<dbReference type="Proteomes" id="UP000775129">
    <property type="component" value="Unassembled WGS sequence"/>
</dbReference>
<evidence type="ECO:0000256" key="6">
    <source>
        <dbReference type="SAM" id="Phobius"/>
    </source>
</evidence>